<dbReference type="AlphaFoldDB" id="A0A2T4GGQ4"/>
<organism evidence="1 2">
    <name type="scientific">Fusarium culmorum</name>
    <dbReference type="NCBI Taxonomy" id="5516"/>
    <lineage>
        <taxon>Eukaryota</taxon>
        <taxon>Fungi</taxon>
        <taxon>Dikarya</taxon>
        <taxon>Ascomycota</taxon>
        <taxon>Pezizomycotina</taxon>
        <taxon>Sordariomycetes</taxon>
        <taxon>Hypocreomycetidae</taxon>
        <taxon>Hypocreales</taxon>
        <taxon>Nectriaceae</taxon>
        <taxon>Fusarium</taxon>
    </lineage>
</organism>
<proteinExistence type="predicted"/>
<reference evidence="1 2" key="1">
    <citation type="submission" date="2018-02" db="EMBL/GenBank/DDBJ databases">
        <title>Fusarium culmorum secondary metabolites in fungal-bacterial-plant interactions.</title>
        <authorList>
            <person name="Schmidt R."/>
        </authorList>
    </citation>
    <scope>NUCLEOTIDE SEQUENCE [LARGE SCALE GENOMIC DNA]</scope>
    <source>
        <strain evidence="1 2">PV</strain>
    </source>
</reference>
<keyword evidence="2" id="KW-1185">Reference proteome</keyword>
<comment type="caution">
    <text evidence="1">The sequence shown here is derived from an EMBL/GenBank/DDBJ whole genome shotgun (WGS) entry which is preliminary data.</text>
</comment>
<evidence type="ECO:0000313" key="2">
    <source>
        <dbReference type="Proteomes" id="UP000241587"/>
    </source>
</evidence>
<evidence type="ECO:0000313" key="1">
    <source>
        <dbReference type="EMBL" id="PTD02747.1"/>
    </source>
</evidence>
<accession>A0A2T4GGQ4</accession>
<protein>
    <submittedName>
        <fullName evidence="1">Uncharacterized protein</fullName>
    </submittedName>
</protein>
<dbReference type="Proteomes" id="UP000241587">
    <property type="component" value="Unassembled WGS sequence"/>
</dbReference>
<name>A0A2T4GGQ4_FUSCU</name>
<gene>
    <name evidence="1" type="ORF">FCULG_00009145</name>
</gene>
<sequence length="53" mass="5995">MSDKIPVQYSVDLSTNPSLWEDPNHQSLGFAITSSLDERCGAYHRKPDSRRST</sequence>
<dbReference type="EMBL" id="PVEM01000016">
    <property type="protein sequence ID" value="PTD02747.1"/>
    <property type="molecule type" value="Genomic_DNA"/>
</dbReference>